<dbReference type="Proteomes" id="UP000447355">
    <property type="component" value="Unassembled WGS sequence"/>
</dbReference>
<sequence>MGTMTEEQWKAEQRRLSAAVTRKRNQAKRPGTLATKLALKEEVKVVETALRAHKLNYYVLTGA</sequence>
<evidence type="ECO:0000313" key="3">
    <source>
        <dbReference type="Proteomes" id="UP000447355"/>
    </source>
</evidence>
<gene>
    <name evidence="2" type="ORF">GTP90_02105</name>
</gene>
<dbReference type="RefSeq" id="WP_161081909.1">
    <property type="nucleotide sequence ID" value="NZ_WWCX01000001.1"/>
</dbReference>
<evidence type="ECO:0000313" key="2">
    <source>
        <dbReference type="EMBL" id="MYM92650.1"/>
    </source>
</evidence>
<comment type="caution">
    <text evidence="2">The sequence shown here is derived from an EMBL/GenBank/DDBJ whole genome shotgun (WGS) entry which is preliminary data.</text>
</comment>
<protein>
    <submittedName>
        <fullName evidence="2">Uncharacterized protein</fullName>
    </submittedName>
</protein>
<feature type="region of interest" description="Disordered" evidence="1">
    <location>
        <begin position="1"/>
        <end position="29"/>
    </location>
</feature>
<evidence type="ECO:0000256" key="1">
    <source>
        <dbReference type="SAM" id="MobiDB-lite"/>
    </source>
</evidence>
<organism evidence="2 3">
    <name type="scientific">Duganella vulcania</name>
    <dbReference type="NCBI Taxonomy" id="2692166"/>
    <lineage>
        <taxon>Bacteria</taxon>
        <taxon>Pseudomonadati</taxon>
        <taxon>Pseudomonadota</taxon>
        <taxon>Betaproteobacteria</taxon>
        <taxon>Burkholderiales</taxon>
        <taxon>Oxalobacteraceae</taxon>
        <taxon>Telluria group</taxon>
        <taxon>Duganella</taxon>
    </lineage>
</organism>
<accession>A0A845GGL4</accession>
<name>A0A845GGL4_9BURK</name>
<reference evidence="2" key="1">
    <citation type="submission" date="2019-12" db="EMBL/GenBank/DDBJ databases">
        <title>Novel species isolated from a subtropical stream in China.</title>
        <authorList>
            <person name="Lu H."/>
        </authorList>
    </citation>
    <scope>NUCLEOTIDE SEQUENCE [LARGE SCALE GENOMIC DNA]</scope>
    <source>
        <strain evidence="2">FT81W</strain>
    </source>
</reference>
<proteinExistence type="predicted"/>
<dbReference type="EMBL" id="WWCX01000001">
    <property type="protein sequence ID" value="MYM92650.1"/>
    <property type="molecule type" value="Genomic_DNA"/>
</dbReference>
<dbReference type="AlphaFoldDB" id="A0A845GGL4"/>